<comment type="subcellular location">
    <subcellularLocation>
        <location evidence="1">Nucleus</location>
    </subcellularLocation>
</comment>
<name>A0A8H2X3L0_9AGAM</name>
<dbReference type="EMBL" id="CAJMWS010000314">
    <property type="protein sequence ID" value="CAE6412802.1"/>
    <property type="molecule type" value="Genomic_DNA"/>
</dbReference>
<feature type="compositionally biased region" description="Basic and acidic residues" evidence="3">
    <location>
        <begin position="13"/>
        <end position="25"/>
    </location>
</feature>
<evidence type="ECO:0000313" key="5">
    <source>
        <dbReference type="EMBL" id="CAE6412802.1"/>
    </source>
</evidence>
<accession>A0A8H2X3L0</accession>
<dbReference type="Proteomes" id="UP000663846">
    <property type="component" value="Unassembled WGS sequence"/>
</dbReference>
<evidence type="ECO:0000256" key="1">
    <source>
        <dbReference type="ARBA" id="ARBA00004123"/>
    </source>
</evidence>
<evidence type="ECO:0000313" key="6">
    <source>
        <dbReference type="Proteomes" id="UP000663846"/>
    </source>
</evidence>
<organism evidence="5 6">
    <name type="scientific">Rhizoctonia solani</name>
    <dbReference type="NCBI Taxonomy" id="456999"/>
    <lineage>
        <taxon>Eukaryota</taxon>
        <taxon>Fungi</taxon>
        <taxon>Dikarya</taxon>
        <taxon>Basidiomycota</taxon>
        <taxon>Agaricomycotina</taxon>
        <taxon>Agaricomycetes</taxon>
        <taxon>Cantharellales</taxon>
        <taxon>Ceratobasidiaceae</taxon>
        <taxon>Rhizoctonia</taxon>
    </lineage>
</organism>
<protein>
    <recommendedName>
        <fullName evidence="4">WHIM1 domain-containing protein</fullName>
    </recommendedName>
</protein>
<feature type="compositionally biased region" description="Acidic residues" evidence="3">
    <location>
        <begin position="375"/>
        <end position="391"/>
    </location>
</feature>
<feature type="compositionally biased region" description="Basic residues" evidence="3">
    <location>
        <begin position="396"/>
        <end position="406"/>
    </location>
</feature>
<evidence type="ECO:0000256" key="2">
    <source>
        <dbReference type="ARBA" id="ARBA00023242"/>
    </source>
</evidence>
<dbReference type="OrthoDB" id="62120at2759"/>
<feature type="region of interest" description="Disordered" evidence="3">
    <location>
        <begin position="497"/>
        <end position="544"/>
    </location>
</feature>
<proteinExistence type="predicted"/>
<dbReference type="PANTHER" id="PTHR42107:SF1">
    <property type="entry name" value="WHIM1 DOMAIN-CONTAINING PROTEIN"/>
    <property type="match status" value="1"/>
</dbReference>
<feature type="region of interest" description="Disordered" evidence="3">
    <location>
        <begin position="320"/>
        <end position="479"/>
    </location>
</feature>
<feature type="compositionally biased region" description="Basic and acidic residues" evidence="3">
    <location>
        <begin position="461"/>
        <end position="470"/>
    </location>
</feature>
<dbReference type="Pfam" id="PF15612">
    <property type="entry name" value="WHIM1"/>
    <property type="match status" value="1"/>
</dbReference>
<keyword evidence="2" id="KW-0539">Nucleus</keyword>
<feature type="domain" description="WHIM1" evidence="4">
    <location>
        <begin position="146"/>
        <end position="179"/>
    </location>
</feature>
<sequence>MDLDTSPNVPEPTHNEEPQQREEPPKAITLLEPNADHPSSRWETAYVYAFIVKFTGLRGKDGLESPADLEEALLFPGPTPVLEQVLARFVLNLRPGSRNTGHDISPNLIARTTQSILDEFLRTSERSCWWDDSLRCNLDPFVGHQGDVFTLPWETKLQILRQLVDYQLQHSALVRDIIDTVWGARPAKHRKGAKKEAPPPAAAGYTKNQLLVEPLGQDRTRRRFWILDDSARVYVSGNPWKSHCLFYATSSTRDEYMNTVEYLKRTLPKPSTGKSTKRPRFEQAQVDLVEKLEGTHLEAVDNELNRIERARKRAEKRNMMIAQAELRSTRTRRQTKRPDYVYDADDFEDDYAEENGERSDEEFNGEAGSSHTTPDEDVNDYTPDDDDDDDNGGLRRSTRNAGKRARRVEARPAGRRSARLAANDAETSSTRSGDDDIDITNGKIVKRARTATASPLNVDRLSLEGDDAKSKSSYVKLEPAPGKKASKFWFYAIESPSGGAGSASVDQESTKSSHNGTSRSSMEVEPPGQTNGLGLDLNGAPNGR</sequence>
<evidence type="ECO:0000256" key="3">
    <source>
        <dbReference type="SAM" id="MobiDB-lite"/>
    </source>
</evidence>
<feature type="region of interest" description="Disordered" evidence="3">
    <location>
        <begin position="1"/>
        <end position="36"/>
    </location>
</feature>
<dbReference type="AlphaFoldDB" id="A0A8H2X3L0"/>
<feature type="compositionally biased region" description="Polar residues" evidence="3">
    <location>
        <begin position="504"/>
        <end position="521"/>
    </location>
</feature>
<reference evidence="5" key="1">
    <citation type="submission" date="2021-01" db="EMBL/GenBank/DDBJ databases">
        <authorList>
            <person name="Kaushik A."/>
        </authorList>
    </citation>
    <scope>NUCLEOTIDE SEQUENCE</scope>
    <source>
        <strain evidence="5">AG1-1C</strain>
    </source>
</reference>
<gene>
    <name evidence="5" type="ORF">RDB_LOCUS71880</name>
</gene>
<feature type="compositionally biased region" description="Acidic residues" evidence="3">
    <location>
        <begin position="342"/>
        <end position="364"/>
    </location>
</feature>
<dbReference type="InterPro" id="IPR028942">
    <property type="entry name" value="WHIM1_dom"/>
</dbReference>
<dbReference type="PANTHER" id="PTHR42107">
    <property type="entry name" value="YALI0D24453P"/>
    <property type="match status" value="1"/>
</dbReference>
<dbReference type="GO" id="GO:0005634">
    <property type="term" value="C:nucleus"/>
    <property type="evidence" value="ECO:0007669"/>
    <property type="project" value="UniProtKB-SubCell"/>
</dbReference>
<comment type="caution">
    <text evidence="5">The sequence shown here is derived from an EMBL/GenBank/DDBJ whole genome shotgun (WGS) entry which is preliminary data.</text>
</comment>
<evidence type="ECO:0000259" key="4">
    <source>
        <dbReference type="Pfam" id="PF15612"/>
    </source>
</evidence>